<evidence type="ECO:0000259" key="2">
    <source>
        <dbReference type="Pfam" id="PF08669"/>
    </source>
</evidence>
<keyword evidence="3" id="KW-0808">Transferase</keyword>
<dbReference type="EMBL" id="SMKA01000013">
    <property type="protein sequence ID" value="TDC33533.1"/>
    <property type="molecule type" value="Genomic_DNA"/>
</dbReference>
<dbReference type="PANTHER" id="PTHR43757:SF2">
    <property type="entry name" value="AMINOMETHYLTRANSFERASE, MITOCHONDRIAL"/>
    <property type="match status" value="1"/>
</dbReference>
<dbReference type="SUPFAM" id="SSF103025">
    <property type="entry name" value="Folate-binding domain"/>
    <property type="match status" value="1"/>
</dbReference>
<gene>
    <name evidence="3" type="ORF">E1261_05860</name>
</gene>
<dbReference type="OrthoDB" id="2055370at2"/>
<evidence type="ECO:0000259" key="1">
    <source>
        <dbReference type="Pfam" id="PF01571"/>
    </source>
</evidence>
<dbReference type="PIRSF" id="PIRSF006487">
    <property type="entry name" value="GcvT"/>
    <property type="match status" value="1"/>
</dbReference>
<dbReference type="GO" id="GO:0016740">
    <property type="term" value="F:transferase activity"/>
    <property type="evidence" value="ECO:0007669"/>
    <property type="project" value="UniProtKB-KW"/>
</dbReference>
<dbReference type="Pfam" id="PF08669">
    <property type="entry name" value="GCV_T_C"/>
    <property type="match status" value="1"/>
</dbReference>
<keyword evidence="4" id="KW-1185">Reference proteome</keyword>
<evidence type="ECO:0000313" key="3">
    <source>
        <dbReference type="EMBL" id="TDC33533.1"/>
    </source>
</evidence>
<dbReference type="SUPFAM" id="SSF101790">
    <property type="entry name" value="Aminomethyltransferase beta-barrel domain"/>
    <property type="match status" value="1"/>
</dbReference>
<dbReference type="InterPro" id="IPR029043">
    <property type="entry name" value="GcvT/YgfZ_C"/>
</dbReference>
<dbReference type="PANTHER" id="PTHR43757">
    <property type="entry name" value="AMINOMETHYLTRANSFERASE"/>
    <property type="match status" value="1"/>
</dbReference>
<dbReference type="Gene3D" id="3.30.1360.120">
    <property type="entry name" value="Probable tRNA modification gtpase trme, domain 1"/>
    <property type="match status" value="1"/>
</dbReference>
<proteinExistence type="predicted"/>
<accession>A0A4R4QEG4</accession>
<dbReference type="InterPro" id="IPR013977">
    <property type="entry name" value="GcvT_C"/>
</dbReference>
<name>A0A4R4QEG4_9ACTN</name>
<organism evidence="3 4">
    <name type="scientific">Kribbella albertanoniae</name>
    <dbReference type="NCBI Taxonomy" id="1266829"/>
    <lineage>
        <taxon>Bacteria</taxon>
        <taxon>Bacillati</taxon>
        <taxon>Actinomycetota</taxon>
        <taxon>Actinomycetes</taxon>
        <taxon>Propionibacteriales</taxon>
        <taxon>Kribbellaceae</taxon>
        <taxon>Kribbella</taxon>
    </lineage>
</organism>
<dbReference type="Pfam" id="PF01571">
    <property type="entry name" value="GCV_T"/>
    <property type="match status" value="1"/>
</dbReference>
<protein>
    <submittedName>
        <fullName evidence="3">Aminomethyl transferase family protein</fullName>
    </submittedName>
</protein>
<dbReference type="AlphaFoldDB" id="A0A4R4QEG4"/>
<feature type="domain" description="Aminomethyltransferase C-terminal" evidence="2">
    <location>
        <begin position="267"/>
        <end position="331"/>
    </location>
</feature>
<dbReference type="Proteomes" id="UP000295075">
    <property type="component" value="Unassembled WGS sequence"/>
</dbReference>
<feature type="domain" description="GCVT N-terminal" evidence="1">
    <location>
        <begin position="13"/>
        <end position="238"/>
    </location>
</feature>
<dbReference type="InterPro" id="IPR027266">
    <property type="entry name" value="TrmE/GcvT-like"/>
</dbReference>
<dbReference type="InterPro" id="IPR006222">
    <property type="entry name" value="GCVT_N"/>
</dbReference>
<dbReference type="InterPro" id="IPR028896">
    <property type="entry name" value="GcvT/YgfZ/DmdA"/>
</dbReference>
<comment type="caution">
    <text evidence="3">The sequence shown here is derived from an EMBL/GenBank/DDBJ whole genome shotgun (WGS) entry which is preliminary data.</text>
</comment>
<sequence length="345" mass="36897">MKGRTMESVYSDSVAEYEVLRSACGLIDYSGIGLLRIAGSGASAFLSQVSTRSVDFLLEGQISSALLLNSDGSVLAEVLIHCHGTDYLIEIWPAQAAAATEYLVAAGNTGAHDVTVQDVGDEYCVFGIEGPQAPAIAQKFLPFPITSLSYAGFVTTPWRDDLELLVSRTGVTGEYGYKLHVPVAAGNELRRHLVDLGARQVGLAAVNVCRMEMRFANLEQEAAGVTPFEVGLQWMVDFGHDFIGKDALVAHWEAGPPRRPVCWIASDRLQAIPDPGSWLVVEDESVGAVAHAVYSPRLGRVIGTARVDADVAAAGLKLTLEQLTRPIRTTAAPFLVATSFGVPLE</sequence>
<reference evidence="3 4" key="1">
    <citation type="submission" date="2019-03" db="EMBL/GenBank/DDBJ databases">
        <title>Draft genome sequences of novel Actinobacteria.</title>
        <authorList>
            <person name="Sahin N."/>
            <person name="Ay H."/>
            <person name="Saygin H."/>
        </authorList>
    </citation>
    <scope>NUCLEOTIDE SEQUENCE [LARGE SCALE GENOMIC DNA]</scope>
    <source>
        <strain evidence="3 4">JCM 30547</strain>
    </source>
</reference>
<evidence type="ECO:0000313" key="4">
    <source>
        <dbReference type="Proteomes" id="UP000295075"/>
    </source>
</evidence>